<dbReference type="Pfam" id="PF13177">
    <property type="entry name" value="DNA_pol3_delta2"/>
    <property type="match status" value="1"/>
</dbReference>
<evidence type="ECO:0000256" key="1">
    <source>
        <dbReference type="ARBA" id="ARBA00022705"/>
    </source>
</evidence>
<keyword evidence="5" id="KW-1185">Reference proteome</keyword>
<dbReference type="Pfam" id="PF21960">
    <property type="entry name" value="RCF1-5-like_lid"/>
    <property type="match status" value="1"/>
</dbReference>
<dbReference type="GO" id="GO:0006281">
    <property type="term" value="P:DNA repair"/>
    <property type="evidence" value="ECO:0007669"/>
    <property type="project" value="TreeGrafter"/>
</dbReference>
<dbReference type="InParanoid" id="E3M6D5"/>
<dbReference type="Pfam" id="PF22534">
    <property type="entry name" value="RFC_C"/>
    <property type="match status" value="1"/>
</dbReference>
<dbReference type="InterPro" id="IPR050238">
    <property type="entry name" value="DNA_Rep/Repair_Clamp_Loader"/>
</dbReference>
<name>E3M6D5_CAERE</name>
<dbReference type="EMBL" id="DS268426">
    <property type="protein sequence ID" value="EFO92865.1"/>
    <property type="molecule type" value="Genomic_DNA"/>
</dbReference>
<dbReference type="GO" id="GO:0003677">
    <property type="term" value="F:DNA binding"/>
    <property type="evidence" value="ECO:0007669"/>
    <property type="project" value="InterPro"/>
</dbReference>
<dbReference type="GO" id="GO:0003689">
    <property type="term" value="F:DNA clamp loader activity"/>
    <property type="evidence" value="ECO:0007669"/>
    <property type="project" value="TreeGrafter"/>
</dbReference>
<dbReference type="FunCoup" id="E3M6D5">
    <property type="interactions" value="2590"/>
</dbReference>
<dbReference type="FunFam" id="3.40.50.300:FF:000136">
    <property type="entry name" value="Replication factor C subunit 5"/>
    <property type="match status" value="1"/>
</dbReference>
<dbReference type="OMA" id="LKADIMH"/>
<organism evidence="5">
    <name type="scientific">Caenorhabditis remanei</name>
    <name type="common">Caenorhabditis vulgaris</name>
    <dbReference type="NCBI Taxonomy" id="31234"/>
    <lineage>
        <taxon>Eukaryota</taxon>
        <taxon>Metazoa</taxon>
        <taxon>Ecdysozoa</taxon>
        <taxon>Nematoda</taxon>
        <taxon>Chromadorea</taxon>
        <taxon>Rhabditida</taxon>
        <taxon>Rhabditina</taxon>
        <taxon>Rhabditomorpha</taxon>
        <taxon>Rhabditoidea</taxon>
        <taxon>Rhabditidae</taxon>
        <taxon>Peloderinae</taxon>
        <taxon>Caenorhabditis</taxon>
    </lineage>
</organism>
<evidence type="ECO:0000313" key="5">
    <source>
        <dbReference type="Proteomes" id="UP000008281"/>
    </source>
</evidence>
<evidence type="ECO:0000256" key="2">
    <source>
        <dbReference type="ARBA" id="ARBA00022741"/>
    </source>
</evidence>
<dbReference type="PANTHER" id="PTHR11669">
    <property type="entry name" value="REPLICATION FACTOR C / DNA POLYMERASE III GAMMA-TAU SUBUNIT"/>
    <property type="match status" value="1"/>
</dbReference>
<keyword evidence="3" id="KW-0067">ATP-binding</keyword>
<dbReference type="SUPFAM" id="SSF48019">
    <property type="entry name" value="post-AAA+ oligomerization domain-like"/>
    <property type="match status" value="1"/>
</dbReference>
<dbReference type="eggNOG" id="KOG2035">
    <property type="taxonomic scope" value="Eukaryota"/>
</dbReference>
<dbReference type="InterPro" id="IPR027417">
    <property type="entry name" value="P-loop_NTPase"/>
</dbReference>
<reference evidence="4" key="1">
    <citation type="submission" date="2007-07" db="EMBL/GenBank/DDBJ databases">
        <title>PCAP assembly of the Caenorhabditis remanei genome.</title>
        <authorList>
            <consortium name="The Caenorhabditis remanei Sequencing Consortium"/>
            <person name="Wilson R.K."/>
        </authorList>
    </citation>
    <scope>NUCLEOTIDE SEQUENCE [LARGE SCALE GENOMIC DNA]</scope>
    <source>
        <strain evidence="4">PB4641</strain>
    </source>
</reference>
<sequence>MALWVDKYRPKELIGKDGVDFHLEQANHLKFLSGDCMPHLLFCGPSGAGKKTRIKCLLRELYGVGVDKTQLIMKPFTTPSNRKLEIQTVSSNYHVEMTPSDVGIYDRVVVQDLVKEMAQTSQIEASSQKSFKVVVLCEADSLTRDAQHGLRRTMEKYANNCKIILCCESLSRIIEPLQSRCIIINVPAPTDEEMTSVLMKVIQKEKLEMPQNILQKIVEKSEGNLRRAILMTEAIKMENENGISTNAQIPVPEWEIYLQETARLILQKQTSEVLLKVRERLYEVLSRLIPPNIILKVRIVITASLKSKFNFQKLLEHLLPSCPESIVREVVSEAACSEHRLVMGQKAIYHLEKFVSSFMDIYLTNASKPK</sequence>
<dbReference type="GO" id="GO:0006261">
    <property type="term" value="P:DNA-templated DNA replication"/>
    <property type="evidence" value="ECO:0007669"/>
    <property type="project" value="TreeGrafter"/>
</dbReference>
<dbReference type="PANTHER" id="PTHR11669:SF1">
    <property type="entry name" value="REPLICATION FACTOR C SUBUNIT 3"/>
    <property type="match status" value="1"/>
</dbReference>
<evidence type="ECO:0000313" key="4">
    <source>
        <dbReference type="EMBL" id="EFO92865.1"/>
    </source>
</evidence>
<dbReference type="CDD" id="cd00009">
    <property type="entry name" value="AAA"/>
    <property type="match status" value="1"/>
</dbReference>
<dbReference type="InterPro" id="IPR047854">
    <property type="entry name" value="RFC_lid"/>
</dbReference>
<evidence type="ECO:0000256" key="3">
    <source>
        <dbReference type="ARBA" id="ARBA00022840"/>
    </source>
</evidence>
<dbReference type="OrthoDB" id="761538at2759"/>
<dbReference type="Gene3D" id="1.10.8.60">
    <property type="match status" value="1"/>
</dbReference>
<dbReference type="FunFam" id="1.10.8.60:FF:000030">
    <property type="entry name" value="replication factor C subunit 3"/>
    <property type="match status" value="1"/>
</dbReference>
<dbReference type="InterPro" id="IPR008921">
    <property type="entry name" value="DNA_pol3_clamp-load_cplx_C"/>
</dbReference>
<keyword evidence="1" id="KW-0235">DNA replication</keyword>
<dbReference type="GO" id="GO:0005634">
    <property type="term" value="C:nucleus"/>
    <property type="evidence" value="ECO:0007669"/>
    <property type="project" value="TreeGrafter"/>
</dbReference>
<dbReference type="Proteomes" id="UP000008281">
    <property type="component" value="Unassembled WGS sequence"/>
</dbReference>
<keyword evidence="2" id="KW-0547">Nucleotide-binding</keyword>
<protein>
    <submittedName>
        <fullName evidence="4">CRE-RFC-3 protein</fullName>
    </submittedName>
</protein>
<dbReference type="HOGENOM" id="CLU_042324_5_0_1"/>
<dbReference type="CDD" id="cd18140">
    <property type="entry name" value="HLD_clamp_RFC"/>
    <property type="match status" value="1"/>
</dbReference>
<dbReference type="Gene3D" id="3.40.50.300">
    <property type="entry name" value="P-loop containing nucleotide triphosphate hydrolases"/>
    <property type="match status" value="1"/>
</dbReference>
<dbReference type="GO" id="GO:0005663">
    <property type="term" value="C:DNA replication factor C complex"/>
    <property type="evidence" value="ECO:0007669"/>
    <property type="project" value="TreeGrafter"/>
</dbReference>
<accession>E3M6D5</accession>
<dbReference type="STRING" id="31234.E3M6D5"/>
<dbReference type="Gene3D" id="1.20.272.10">
    <property type="match status" value="1"/>
</dbReference>
<proteinExistence type="predicted"/>
<dbReference type="SUPFAM" id="SSF52540">
    <property type="entry name" value="P-loop containing nucleoside triphosphate hydrolases"/>
    <property type="match status" value="1"/>
</dbReference>
<gene>
    <name evidence="4" type="primary">Cre-rfc-3</name>
    <name evidence="4" type="ORF">CRE_10299</name>
</gene>
<dbReference type="GO" id="GO:0005524">
    <property type="term" value="F:ATP binding"/>
    <property type="evidence" value="ECO:0007669"/>
    <property type="project" value="UniProtKB-KW"/>
</dbReference>
<dbReference type="AlphaFoldDB" id="E3M6D5"/>